<dbReference type="AlphaFoldDB" id="A0AAD8SIW4"/>
<dbReference type="Proteomes" id="UP001231189">
    <property type="component" value="Unassembled WGS sequence"/>
</dbReference>
<name>A0AAD8SIW4_LOLMU</name>
<sequence length="136" mass="14840">MGIMREDKGIAQELLNLFEMICHGRSFSEDGGKISSIQLPAIRYFAYFITKVLRPLASPSLPFAARAPPPGELSPLLRQTSLSFAARRILAVLPSRPQHWCFVKLFSASPSPDFLGDCELAAPPANFFLSNSTASG</sequence>
<keyword evidence="2" id="KW-1185">Reference proteome</keyword>
<evidence type="ECO:0000313" key="2">
    <source>
        <dbReference type="Proteomes" id="UP001231189"/>
    </source>
</evidence>
<accession>A0AAD8SIW4</accession>
<reference evidence="1" key="1">
    <citation type="submission" date="2023-07" db="EMBL/GenBank/DDBJ databases">
        <title>A chromosome-level genome assembly of Lolium multiflorum.</title>
        <authorList>
            <person name="Chen Y."/>
            <person name="Copetti D."/>
            <person name="Kolliker R."/>
            <person name="Studer B."/>
        </authorList>
    </citation>
    <scope>NUCLEOTIDE SEQUENCE</scope>
    <source>
        <strain evidence="1">02402/16</strain>
        <tissue evidence="1">Leaf</tissue>
    </source>
</reference>
<evidence type="ECO:0000313" key="1">
    <source>
        <dbReference type="EMBL" id="KAK1652464.1"/>
    </source>
</evidence>
<organism evidence="1 2">
    <name type="scientific">Lolium multiflorum</name>
    <name type="common">Italian ryegrass</name>
    <name type="synonym">Lolium perenne subsp. multiflorum</name>
    <dbReference type="NCBI Taxonomy" id="4521"/>
    <lineage>
        <taxon>Eukaryota</taxon>
        <taxon>Viridiplantae</taxon>
        <taxon>Streptophyta</taxon>
        <taxon>Embryophyta</taxon>
        <taxon>Tracheophyta</taxon>
        <taxon>Spermatophyta</taxon>
        <taxon>Magnoliopsida</taxon>
        <taxon>Liliopsida</taxon>
        <taxon>Poales</taxon>
        <taxon>Poaceae</taxon>
        <taxon>BOP clade</taxon>
        <taxon>Pooideae</taxon>
        <taxon>Poodae</taxon>
        <taxon>Poeae</taxon>
        <taxon>Poeae Chloroplast Group 2 (Poeae type)</taxon>
        <taxon>Loliodinae</taxon>
        <taxon>Loliinae</taxon>
        <taxon>Lolium</taxon>
    </lineage>
</organism>
<dbReference type="EMBL" id="JAUUTY010000004">
    <property type="protein sequence ID" value="KAK1652464.1"/>
    <property type="molecule type" value="Genomic_DNA"/>
</dbReference>
<protein>
    <submittedName>
        <fullName evidence="1">Uncharacterized protein</fullName>
    </submittedName>
</protein>
<proteinExistence type="predicted"/>
<comment type="caution">
    <text evidence="1">The sequence shown here is derived from an EMBL/GenBank/DDBJ whole genome shotgun (WGS) entry which is preliminary data.</text>
</comment>
<gene>
    <name evidence="1" type="ORF">QYE76_070269</name>
</gene>